<dbReference type="GeneID" id="94169488"/>
<evidence type="ECO:0000256" key="1">
    <source>
        <dbReference type="SAM" id="MobiDB-lite"/>
    </source>
</evidence>
<evidence type="ECO:0008006" key="4">
    <source>
        <dbReference type="Google" id="ProtNLM"/>
    </source>
</evidence>
<feature type="region of interest" description="Disordered" evidence="1">
    <location>
        <begin position="288"/>
        <end position="309"/>
    </location>
</feature>
<evidence type="ECO:0000313" key="2">
    <source>
        <dbReference type="EMBL" id="KAG5470911.1"/>
    </source>
</evidence>
<dbReference type="RefSeq" id="XP_067690081.1">
    <property type="nucleotide sequence ID" value="XM_067833978.1"/>
</dbReference>
<name>A0A836G9V7_LEIEN</name>
<feature type="region of interest" description="Disordered" evidence="1">
    <location>
        <begin position="527"/>
        <end position="556"/>
    </location>
</feature>
<dbReference type="InterPro" id="IPR035979">
    <property type="entry name" value="RBD_domain_sf"/>
</dbReference>
<keyword evidence="3" id="KW-1185">Reference proteome</keyword>
<dbReference type="EMBL" id="JAFHKP010000032">
    <property type="protein sequence ID" value="KAG5470911.1"/>
    <property type="molecule type" value="Genomic_DNA"/>
</dbReference>
<organism evidence="2 3">
    <name type="scientific">Leishmania enriettii</name>
    <dbReference type="NCBI Taxonomy" id="5663"/>
    <lineage>
        <taxon>Eukaryota</taxon>
        <taxon>Discoba</taxon>
        <taxon>Euglenozoa</taxon>
        <taxon>Kinetoplastea</taxon>
        <taxon>Metakinetoplastina</taxon>
        <taxon>Trypanosomatida</taxon>
        <taxon>Trypanosomatidae</taxon>
        <taxon>Leishmaniinae</taxon>
        <taxon>Leishmania</taxon>
    </lineage>
</organism>
<proteinExistence type="predicted"/>
<sequence>MSVMDDLSDDGLRTGVLNDPGLFLDIEDDDEDVVVSAGLPTPAVLLQCRQQLLQRSASSTTAGEQGNGVPKLDVAALSSFPLEPSRNPMTGLIGPGSVISPMSFSREHGQERTSNNVYIMGTAHSSSQASSPQNTSQSFSSFNVYPSIANPPLSARSLAFRDFLNQKSVPLHIENEESTGIFVGQLPSSYSEDDIEALLKAIGHERGKIVQVRDVKCHNRDRTCAFIMINAGALTAILDFTKRVLCDINCVWIVEHNQAAQLPLFIQQMPREQLRGVPKAALVLEKLTPQSKSRHSNHKPSAANSPSAGYAAMQNGVMSPIQQNMVGMLSQPVYRQQQGAGASAAATPGYLDVSTLQATSPFAASNYIQAASINGLPPFLGTSRFQPGAPTGTFFSPGGVTSCPNPVYAMQASNSGIANIEVANQMMLAASRSFAEFQSHQLNINPSSPSMKAPHAPPPKPITVTLQPALQSEHCSCGQMLFLSQYPEQGTCAKCQSAISPNDIAYWCASGHIAVCTNCAIKSNKSQNGQETARHRLSTGSKSKRIDASLTSRAIN</sequence>
<protein>
    <recommendedName>
        <fullName evidence="4">RRM domain-containing protein</fullName>
    </recommendedName>
</protein>
<dbReference type="GO" id="GO:0003676">
    <property type="term" value="F:nucleic acid binding"/>
    <property type="evidence" value="ECO:0007669"/>
    <property type="project" value="InterPro"/>
</dbReference>
<comment type="caution">
    <text evidence="2">The sequence shown here is derived from an EMBL/GenBank/DDBJ whole genome shotgun (WGS) entry which is preliminary data.</text>
</comment>
<accession>A0A836G9V7</accession>
<dbReference type="SUPFAM" id="SSF54928">
    <property type="entry name" value="RNA-binding domain, RBD"/>
    <property type="match status" value="1"/>
</dbReference>
<dbReference type="KEGG" id="lenr:94169488"/>
<evidence type="ECO:0000313" key="3">
    <source>
        <dbReference type="Proteomes" id="UP000674179"/>
    </source>
</evidence>
<dbReference type="AlphaFoldDB" id="A0A836G9V7"/>
<dbReference type="Proteomes" id="UP000674179">
    <property type="component" value="Chromosome 32"/>
</dbReference>
<gene>
    <name evidence="2" type="ORF">CUR178_02217</name>
</gene>
<reference evidence="2 3" key="1">
    <citation type="submission" date="2021-02" db="EMBL/GenBank/DDBJ databases">
        <title>Leishmania (Mundinia) enrietti genome sequencing and assembly.</title>
        <authorList>
            <person name="Almutairi H."/>
            <person name="Gatherer D."/>
        </authorList>
    </citation>
    <scope>NUCLEOTIDE SEQUENCE [LARGE SCALE GENOMIC DNA]</scope>
    <source>
        <strain evidence="2">CUR178</strain>
    </source>
</reference>
<dbReference type="OrthoDB" id="250880at2759"/>